<feature type="region of interest" description="Disordered" evidence="1">
    <location>
        <begin position="1"/>
        <end position="82"/>
    </location>
</feature>
<proteinExistence type="predicted"/>
<organism evidence="2">
    <name type="scientific">viral metagenome</name>
    <dbReference type="NCBI Taxonomy" id="1070528"/>
    <lineage>
        <taxon>unclassified sequences</taxon>
        <taxon>metagenomes</taxon>
        <taxon>organismal metagenomes</taxon>
    </lineage>
</organism>
<dbReference type="EMBL" id="MN739917">
    <property type="protein sequence ID" value="QHT77376.1"/>
    <property type="molecule type" value="Genomic_DNA"/>
</dbReference>
<sequence>MSTNSTKQNIEIIENDKSQKPSSSSSEESLSLEEVDVTADSESESEKEQGESSEKVNDDEEEDTENTENTEENEKSTEEGDEGVYLDLKLGDVIKIKDPTNEILNNNKFIIDYIDDHLIRLINIEDFTLTTLKIDEDGLLGDGNIESVSLIYRNDKKGYSRQNNLLPGTWINIYFGGDIPSILTGEITNLEQDMIEIKTYPDKEIIYINFDYKGIPLNIPIEKIEIREKPSDENILTEEKEKVTSSSELDSAMDSYDQESVDIQTEFNIPTNVEVRDNIREFILKADEIQFGEELGAIQQYVNVDLEQRRFNIELQTNDLLDELLSDIPDRQRTNMVLTNIHTMIERFKQLREEFSTFDGHGNVTGAIIKDASWKPLIDSLKSFKKSLYWILPVAKNVKKVYEKIGFDKEDEGYEFEEIENNISYKGSTQDEMYVLENMINDYKSNNLPDGGENKYVALYKSINPLFTPFEDVNTEMKKDVIIEEEVLDNFNVIIDTLGDLYSNVISHRTLISNRFVIDKYNLGLSRLKTTQISRNKNVYHVEEMTPPDTIALTSLVTLPEPVIRFSHISLPGTSIYTKANLNTMFVNYWKFLNNHTSVNKILVDIHNSEENQEQDKNTFFSKVTNFTMNKTEQSRDMSDSELYVKFLEKVVPRTRVLFEKIKKYINGKLSLKEVVEIMEPFLVYNSDLTFMQYKSISIFLQQKISEFNKKFIERSKYFSNLKRIGKGITNDPNATSLKMLINESKNRQEVTDIYNKSIYRSDINTEIKMTNSELLKKMVMEDFGNVYNYCVALENTFLMLPENINQLIEDKEGQIEEQLKKGSAADEKCENVIIAKQYANIEELEADNDKTIFFDRKYDSTIYSILDDYLNDQMRMLPADFHEFLTKKLKEKVKLDDKGASYLAETLINGAKRVKTGDYAIYFDNAQNKLNYYIRDHNQWVLKENVDEKLVGQQQDMICNFQQNCIAIQEKYDAKCQSMDTNRKDITKNAYLEIMNEFDYKYQMSKEDMEIRIQMKYNYYVGIIDKLDKLKQHRMLKYNDAQYKLGAKTGDEDVDEIIVSPYMKLLNIILGQNDFVKRQNDIITFKTKFTREADTLGGENEYWFYCIKTNTQLLPTFLYTIASVFVQNPDNYTLTVDRIIKDIGGLSDDGESWVDKKGQSGMVIRKIDFDIDEGYEDGFRVISRELLERDAGDIVVENIEAEQEKRTAADKSKSRIVNAETKLMLNIIHAIGDFMGINLDDQLEFILKITTAALADALPSESDHNKEAEEKAKRGQTTKPYKSFYNFNILYLTLASIMVGIQTSIPSVKTRRTFPGCVRSFAGYPMDGSGDTSGLQYMACIISQIPKAKSIDPWSALGTSKQDKIMTNIKFFIDNHLLKNIDVERKIKEKIEYLLLNPVDVIPVEHDLNKWRQFLPPLVPIKMKTVENISQDFKASLLSDIKGASPRQREKILVIQSKIILFSLALQEKIQQIVEKKKLLLNNSSNEPYIENACCNEKGENITIDYFFKEDSEIGLYNNNVAELAYILDDVRAITKACFLFCRENSKNIYPGLTDKYSEETIYKAFITFCKFKSLIPIPDALMGLCGEKPVFSLGDSIGEQIRKLKNDGYNYTNEQFLRLLQVVNRHNIIQVSMNDRLKTRVSRMRDIIEKMSSLNIGDAKLVPLELRNHLDDVLDTFDLGVEEDTKEMRKLKNYLSETNSKMKNELIGFMKQYSSVSKNSLKKMVENITNIMVWSENAKNDNIYDDTTYNSINYIKEYITNISNVYPNKILNKPEFASNPSKVRIPIHWDLSPTHRFDIAKIIFDNYTKLNRFYDDKKIANVLNSVIQHTKQFLLLVNETPYINEINYKNIHTHSIFDKRTCKLLFENYLFTVFTCYIRYTEDDTLLIVGDVSAEQLEEPVSTLLLGDKKELKMKIAELLAVYINIMVDHKHMINMNYDEIMDVVYKIKEKEKDTFTDRLKAMTDEQREADTVLKINKLGVWSKGLQKGLVAYDMDVYDEEREYMEQFAEIENVVKKKNRNNINDMNIQQYMDDYMEEQQYGEDIEREEYNMANMTEDYMDGYIDGDEDQDVGLDD</sequence>
<feature type="compositionally biased region" description="Acidic residues" evidence="1">
    <location>
        <begin position="30"/>
        <end position="43"/>
    </location>
</feature>
<protein>
    <submittedName>
        <fullName evidence="2">Uncharacterized protein</fullName>
    </submittedName>
</protein>
<accession>A0A6C0HAY9</accession>
<reference evidence="2" key="1">
    <citation type="journal article" date="2020" name="Nature">
        <title>Giant virus diversity and host interactions through global metagenomics.</title>
        <authorList>
            <person name="Schulz F."/>
            <person name="Roux S."/>
            <person name="Paez-Espino D."/>
            <person name="Jungbluth S."/>
            <person name="Walsh D.A."/>
            <person name="Denef V.J."/>
            <person name="McMahon K.D."/>
            <person name="Konstantinidis K.T."/>
            <person name="Eloe-Fadrosh E.A."/>
            <person name="Kyrpides N.C."/>
            <person name="Woyke T."/>
        </authorList>
    </citation>
    <scope>NUCLEOTIDE SEQUENCE</scope>
    <source>
        <strain evidence="2">GVMAG-M-3300023179-86</strain>
    </source>
</reference>
<feature type="compositionally biased region" description="Basic and acidic residues" evidence="1">
    <location>
        <begin position="44"/>
        <end position="56"/>
    </location>
</feature>
<feature type="compositionally biased region" description="Acidic residues" evidence="1">
    <location>
        <begin position="57"/>
        <end position="71"/>
    </location>
</feature>
<name>A0A6C0HAY9_9ZZZZ</name>
<evidence type="ECO:0000256" key="1">
    <source>
        <dbReference type="SAM" id="MobiDB-lite"/>
    </source>
</evidence>
<evidence type="ECO:0000313" key="2">
    <source>
        <dbReference type="EMBL" id="QHT77376.1"/>
    </source>
</evidence>